<sequence>MDVLVEPSVYSGLAMATHVVKPKERQFQVVPVPAIFTRGRWECRDFKEPTSVENQILEFVEKNPSSTNAASEVPSTLPLAGINPRSAILAELPTRIVSHDSSTASVSTMTGSMDSGAHLQNPSHATESSASNTMGQAGAGNIVAIDNKIEQAMDLVKTHLTFAVREEVEILRSQIADLESQVTHLESENQILRQFAPSDIVTKLPLLIQQQQHKATVPQQLLVNTSSSETFPSQASAVAPSTKDSQTSQQVVPPPASNPS</sequence>
<protein>
    <submittedName>
        <fullName evidence="4">TSC-22/dip/bun family domain-containing protein</fullName>
    </submittedName>
</protein>
<evidence type="ECO:0000313" key="5">
    <source>
        <dbReference type="Proteomes" id="UP001201812"/>
    </source>
</evidence>
<name>A0AAD4N4B0_9BILA</name>
<accession>A0AAD4N4B0</accession>
<evidence type="ECO:0000256" key="1">
    <source>
        <dbReference type="ARBA" id="ARBA00007908"/>
    </source>
</evidence>
<dbReference type="PROSITE" id="PS01289">
    <property type="entry name" value="TSC22"/>
    <property type="match status" value="1"/>
</dbReference>
<dbReference type="PANTHER" id="PTHR12348">
    <property type="entry name" value="TSC22"/>
    <property type="match status" value="1"/>
</dbReference>
<dbReference type="AlphaFoldDB" id="A0AAD4N4B0"/>
<evidence type="ECO:0000256" key="2">
    <source>
        <dbReference type="SAM" id="Coils"/>
    </source>
</evidence>
<dbReference type="CDD" id="cd21936">
    <property type="entry name" value="ZIP_TSC22D"/>
    <property type="match status" value="1"/>
</dbReference>
<feature type="region of interest" description="Disordered" evidence="3">
    <location>
        <begin position="103"/>
        <end position="133"/>
    </location>
</feature>
<feature type="coiled-coil region" evidence="2">
    <location>
        <begin position="168"/>
        <end position="195"/>
    </location>
</feature>
<dbReference type="EMBL" id="JAKKPZ010000010">
    <property type="protein sequence ID" value="KAI1716438.1"/>
    <property type="molecule type" value="Genomic_DNA"/>
</dbReference>
<gene>
    <name evidence="4" type="ORF">DdX_07491</name>
</gene>
<keyword evidence="2" id="KW-0175">Coiled coil</keyword>
<dbReference type="GO" id="GO:0006357">
    <property type="term" value="P:regulation of transcription by RNA polymerase II"/>
    <property type="evidence" value="ECO:0007669"/>
    <property type="project" value="InterPro"/>
</dbReference>
<dbReference type="InterPro" id="IPR047862">
    <property type="entry name" value="TSC22/BUN_CS"/>
</dbReference>
<comment type="similarity">
    <text evidence="1">Belongs to the TSC-22/Dip/Bun family.</text>
</comment>
<proteinExistence type="inferred from homology"/>
<dbReference type="InterPro" id="IPR000580">
    <property type="entry name" value="TSC22/Bun"/>
</dbReference>
<dbReference type="SUPFAM" id="SSF58026">
    <property type="entry name" value="Delta-sleep-inducing peptide immunoreactive peptide"/>
    <property type="match status" value="1"/>
</dbReference>
<feature type="region of interest" description="Disordered" evidence="3">
    <location>
        <begin position="228"/>
        <end position="260"/>
    </location>
</feature>
<dbReference type="Gene3D" id="1.20.5.490">
    <property type="entry name" value="Single helix bin"/>
    <property type="match status" value="1"/>
</dbReference>
<organism evidence="4 5">
    <name type="scientific">Ditylenchus destructor</name>
    <dbReference type="NCBI Taxonomy" id="166010"/>
    <lineage>
        <taxon>Eukaryota</taxon>
        <taxon>Metazoa</taxon>
        <taxon>Ecdysozoa</taxon>
        <taxon>Nematoda</taxon>
        <taxon>Chromadorea</taxon>
        <taxon>Rhabditida</taxon>
        <taxon>Tylenchina</taxon>
        <taxon>Tylenchomorpha</taxon>
        <taxon>Sphaerularioidea</taxon>
        <taxon>Anguinidae</taxon>
        <taxon>Anguininae</taxon>
        <taxon>Ditylenchus</taxon>
    </lineage>
</organism>
<evidence type="ECO:0000256" key="3">
    <source>
        <dbReference type="SAM" id="MobiDB-lite"/>
    </source>
</evidence>
<comment type="caution">
    <text evidence="4">The sequence shown here is derived from an EMBL/GenBank/DDBJ whole genome shotgun (WGS) entry which is preliminary data.</text>
</comment>
<reference evidence="4" key="1">
    <citation type="submission" date="2022-01" db="EMBL/GenBank/DDBJ databases">
        <title>Genome Sequence Resource for Two Populations of Ditylenchus destructor, the Migratory Endoparasitic Phytonematode.</title>
        <authorList>
            <person name="Zhang H."/>
            <person name="Lin R."/>
            <person name="Xie B."/>
        </authorList>
    </citation>
    <scope>NUCLEOTIDE SEQUENCE</scope>
    <source>
        <strain evidence="4">BazhouSP</strain>
    </source>
</reference>
<keyword evidence="5" id="KW-1185">Reference proteome</keyword>
<dbReference type="Pfam" id="PF01166">
    <property type="entry name" value="TSC22"/>
    <property type="match status" value="1"/>
</dbReference>
<dbReference type="PANTHER" id="PTHR12348:SF26">
    <property type="entry name" value="PROTEIN TSCT-1"/>
    <property type="match status" value="1"/>
</dbReference>
<feature type="compositionally biased region" description="Polar residues" evidence="3">
    <location>
        <begin position="242"/>
        <end position="251"/>
    </location>
</feature>
<evidence type="ECO:0000313" key="4">
    <source>
        <dbReference type="EMBL" id="KAI1716438.1"/>
    </source>
</evidence>
<dbReference type="Proteomes" id="UP001201812">
    <property type="component" value="Unassembled WGS sequence"/>
</dbReference>